<dbReference type="Proteomes" id="UP000030428">
    <property type="component" value="Unassembled WGS sequence"/>
</dbReference>
<keyword evidence="1" id="KW-0732">Signal</keyword>
<evidence type="ECO:0000313" key="3">
    <source>
        <dbReference type="Proteomes" id="UP000030428"/>
    </source>
</evidence>
<comment type="caution">
    <text evidence="2">The sequence shown here is derived from an EMBL/GenBank/DDBJ whole genome shotgun (WGS) entry which is preliminary data.</text>
</comment>
<dbReference type="EMBL" id="JSZA02000072">
    <property type="protein sequence ID" value="TGO02829.1"/>
    <property type="molecule type" value="Genomic_DNA"/>
</dbReference>
<protein>
    <recommendedName>
        <fullName evidence="4">Secreted protein containing DUF1302</fullName>
    </recommendedName>
</protein>
<feature type="chain" id="PRO_5020029023" description="Secreted protein containing DUF1302" evidence="1">
    <location>
        <begin position="21"/>
        <end position="397"/>
    </location>
</feature>
<feature type="signal peptide" evidence="1">
    <location>
        <begin position="1"/>
        <end position="20"/>
    </location>
</feature>
<evidence type="ECO:0000256" key="1">
    <source>
        <dbReference type="SAM" id="SignalP"/>
    </source>
</evidence>
<evidence type="ECO:0000313" key="2">
    <source>
        <dbReference type="EMBL" id="TGO02829.1"/>
    </source>
</evidence>
<keyword evidence="3" id="KW-1185">Reference proteome</keyword>
<dbReference type="AlphaFoldDB" id="A0A4E0QN80"/>
<sequence length="397" mass="46114">MLKQLIFFSIILCLSFNAQGGEWSGYIASELRYFPQSPLSIDQYENVNIALSAQPEYHHEWDNGDQYFRFVPFVRLDQHDSERSHFDIRELTWLKAAKNWELRLGIRKLFWGVTESQHLVDIINQTDLVDHPDTEEKLGQPMINLALFRDWGTVNFFILPGFRERTFPGRKGRLFGGGIPIDMEQSRYESGAKEKHVDWAVRWQQMLGNWDIGLSHFSGTSRAPRLLPGTDERGRFVLIPYYEQIEQTGLDLQLTREDMLWKLEMISRNDQDGRFTALTGGFEYTFVGVFDTDASLGVLTEYQFDDRHDNAMTPFEDDLMLGMRLALNDAQSTELLAGAVFDLDSSARSYLVEASRRLGDSWKLSLDVYIYSDIPIDDLAYGFRHEDFVQLELAWYF</sequence>
<name>A0A4E0QN80_9GAMM</name>
<gene>
    <name evidence="2" type="ORF">PN36_18405</name>
</gene>
<reference evidence="2 3" key="1">
    <citation type="journal article" date="2016" name="Front. Microbiol.">
        <title>Single-Cell (Meta-)Genomics of a Dimorphic Candidatus Thiomargarita nelsonii Reveals Genomic Plasticity.</title>
        <authorList>
            <person name="Flood B.E."/>
            <person name="Fliss P."/>
            <person name="Jones D.S."/>
            <person name="Dick G.J."/>
            <person name="Jain S."/>
            <person name="Kaster A.K."/>
            <person name="Winkel M."/>
            <person name="Mussmann M."/>
            <person name="Bailey J."/>
        </authorList>
    </citation>
    <scope>NUCLEOTIDE SEQUENCE [LARGE SCALE GENOMIC DNA]</scope>
    <source>
        <strain evidence="2">Hydrate Ridge</strain>
    </source>
</reference>
<proteinExistence type="predicted"/>
<organism evidence="2 3">
    <name type="scientific">Candidatus Thiomargarita nelsonii</name>
    <dbReference type="NCBI Taxonomy" id="1003181"/>
    <lineage>
        <taxon>Bacteria</taxon>
        <taxon>Pseudomonadati</taxon>
        <taxon>Pseudomonadota</taxon>
        <taxon>Gammaproteobacteria</taxon>
        <taxon>Thiotrichales</taxon>
        <taxon>Thiotrichaceae</taxon>
        <taxon>Thiomargarita</taxon>
    </lineage>
</organism>
<evidence type="ECO:0008006" key="4">
    <source>
        <dbReference type="Google" id="ProtNLM"/>
    </source>
</evidence>
<accession>A0A4E0QN80</accession>